<organism evidence="2 3">
    <name type="scientific">Anabas testudineus</name>
    <name type="common">Climbing perch</name>
    <name type="synonym">Anthias testudineus</name>
    <dbReference type="NCBI Taxonomy" id="64144"/>
    <lineage>
        <taxon>Eukaryota</taxon>
        <taxon>Metazoa</taxon>
        <taxon>Chordata</taxon>
        <taxon>Craniata</taxon>
        <taxon>Vertebrata</taxon>
        <taxon>Euteleostomi</taxon>
        <taxon>Actinopterygii</taxon>
        <taxon>Neopterygii</taxon>
        <taxon>Teleostei</taxon>
        <taxon>Neoteleostei</taxon>
        <taxon>Acanthomorphata</taxon>
        <taxon>Anabantaria</taxon>
        <taxon>Anabantiformes</taxon>
        <taxon>Anabantoidei</taxon>
        <taxon>Anabantidae</taxon>
        <taxon>Anabas</taxon>
    </lineage>
</organism>
<proteinExistence type="predicted"/>
<sequence>MASLLGEELFQISGQGPPPQKDFFQLVITKNEVIWREWKISLQLDCRGAPPKDMSTPHQDFLQHKMLQHQLGAVFGRRILEYTKSLCQGKFDYLERLPDDMMLHIMSYLQLKDTAHLAQVSHRFRKLCNSEKFWEQTVRNCAGFTSDIEIIANVMGWREIFFKFFHPSGSKEQK</sequence>
<reference evidence="2" key="2">
    <citation type="submission" date="2025-08" db="UniProtKB">
        <authorList>
            <consortium name="Ensembl"/>
        </authorList>
    </citation>
    <scope>IDENTIFICATION</scope>
</reference>
<dbReference type="SMART" id="SM00256">
    <property type="entry name" value="FBOX"/>
    <property type="match status" value="1"/>
</dbReference>
<evidence type="ECO:0000259" key="1">
    <source>
        <dbReference type="PROSITE" id="PS50181"/>
    </source>
</evidence>
<dbReference type="PROSITE" id="PS50181">
    <property type="entry name" value="FBOX"/>
    <property type="match status" value="1"/>
</dbReference>
<dbReference type="CDD" id="cd22106">
    <property type="entry name" value="F-box_FBXO36"/>
    <property type="match status" value="1"/>
</dbReference>
<evidence type="ECO:0000313" key="3">
    <source>
        <dbReference type="Proteomes" id="UP000265040"/>
    </source>
</evidence>
<accession>A0A3Q1HJK2</accession>
<dbReference type="InterPro" id="IPR036047">
    <property type="entry name" value="F-box-like_dom_sf"/>
</dbReference>
<evidence type="ECO:0000313" key="2">
    <source>
        <dbReference type="Ensembl" id="ENSATEP00000007640.3"/>
    </source>
</evidence>
<dbReference type="SUPFAM" id="SSF81383">
    <property type="entry name" value="F-box domain"/>
    <property type="match status" value="1"/>
</dbReference>
<dbReference type="GeneTree" id="ENSGT00390000001015"/>
<feature type="domain" description="F-box" evidence="1">
    <location>
        <begin position="91"/>
        <end position="137"/>
    </location>
</feature>
<dbReference type="Gene3D" id="1.20.1280.50">
    <property type="match status" value="1"/>
</dbReference>
<dbReference type="Ensembl" id="ENSATET00000007767.3">
    <property type="protein sequence ID" value="ENSATEP00000007640.3"/>
    <property type="gene ID" value="ENSATEG00000005334.3"/>
</dbReference>
<dbReference type="AlphaFoldDB" id="A0A3Q1HJK2"/>
<name>A0A3Q1HJK2_ANATE</name>
<dbReference type="Proteomes" id="UP000265040">
    <property type="component" value="Chromosome 13"/>
</dbReference>
<keyword evidence="3" id="KW-1185">Reference proteome</keyword>
<dbReference type="InParanoid" id="A0A3Q1HJK2"/>
<reference evidence="2" key="3">
    <citation type="submission" date="2025-09" db="UniProtKB">
        <authorList>
            <consortium name="Ensembl"/>
        </authorList>
    </citation>
    <scope>IDENTIFICATION</scope>
</reference>
<dbReference type="RefSeq" id="XP_026224114.1">
    <property type="nucleotide sequence ID" value="XM_026368329.1"/>
</dbReference>
<protein>
    <recommendedName>
        <fullName evidence="1">F-box domain-containing protein</fullName>
    </recommendedName>
</protein>
<dbReference type="Pfam" id="PF12937">
    <property type="entry name" value="F-box-like"/>
    <property type="match status" value="1"/>
</dbReference>
<dbReference type="CTD" id="767780"/>
<reference evidence="2" key="1">
    <citation type="submission" date="2021-04" db="EMBL/GenBank/DDBJ databases">
        <authorList>
            <consortium name="Wellcome Sanger Institute Data Sharing"/>
        </authorList>
    </citation>
    <scope>NUCLEOTIDE SEQUENCE [LARGE SCALE GENOMIC DNA]</scope>
</reference>
<dbReference type="GeneID" id="113167578"/>
<dbReference type="InterPro" id="IPR001810">
    <property type="entry name" value="F-box_dom"/>
</dbReference>